<evidence type="ECO:0000256" key="6">
    <source>
        <dbReference type="ARBA" id="ARBA00047960"/>
    </source>
</evidence>
<dbReference type="STRING" id="3641.A0A061E911"/>
<evidence type="ECO:0000256" key="4">
    <source>
        <dbReference type="ARBA" id="ARBA00022679"/>
    </source>
</evidence>
<dbReference type="Gramene" id="EOY01118">
    <property type="protein sequence ID" value="EOY01118"/>
    <property type="gene ID" value="TCM_011061"/>
</dbReference>
<evidence type="ECO:0000259" key="8">
    <source>
        <dbReference type="PROSITE" id="PS50404"/>
    </source>
</evidence>
<dbReference type="EC" id="2.5.1.18" evidence="7"/>
<comment type="subcellular location">
    <subcellularLocation>
        <location evidence="1 7">Cytoplasm</location>
        <location evidence="1 7">Cytosol</location>
    </subcellularLocation>
</comment>
<dbReference type="GO" id="GO:0004364">
    <property type="term" value="F:glutathione transferase activity"/>
    <property type="evidence" value="ECO:0000318"/>
    <property type="project" value="GO_Central"/>
</dbReference>
<dbReference type="OMA" id="DEKNEYW"/>
<sequence>MEQENKVVLLGMWASPYTKRVELALKLKGISYEYVEEDMFNKSPLVFKYNPAYKRLPVLVHNGNPIVESLIIYEYIDETWKNGPQILPADPYKRAQVRFWASFIHQQQFYGYILFPFKTVETMVTVLKSGGEAQEKDINKMLEIIKVLEEGVKDIYNVGYLDFLICSVFSFRSAMEKVLGIKILDSEKTPLLYSWVTKLNDLALVKETIASHEKLVEVLKVVREKALQTCAT</sequence>
<evidence type="ECO:0000313" key="9">
    <source>
        <dbReference type="EMBL" id="EOY01118.1"/>
    </source>
</evidence>
<organism evidence="9 10">
    <name type="scientific">Theobroma cacao</name>
    <name type="common">Cacao</name>
    <name type="synonym">Cocoa</name>
    <dbReference type="NCBI Taxonomy" id="3641"/>
    <lineage>
        <taxon>Eukaryota</taxon>
        <taxon>Viridiplantae</taxon>
        <taxon>Streptophyta</taxon>
        <taxon>Embryophyta</taxon>
        <taxon>Tracheophyta</taxon>
        <taxon>Spermatophyta</taxon>
        <taxon>Magnoliopsida</taxon>
        <taxon>eudicotyledons</taxon>
        <taxon>Gunneridae</taxon>
        <taxon>Pentapetalae</taxon>
        <taxon>rosids</taxon>
        <taxon>malvids</taxon>
        <taxon>Malvales</taxon>
        <taxon>Malvaceae</taxon>
        <taxon>Byttnerioideae</taxon>
        <taxon>Theobroma</taxon>
    </lineage>
</organism>
<dbReference type="InterPro" id="IPR004045">
    <property type="entry name" value="Glutathione_S-Trfase_N"/>
</dbReference>
<dbReference type="Proteomes" id="UP000026915">
    <property type="component" value="Chromosome 2"/>
</dbReference>
<proteinExistence type="inferred from homology"/>
<comment type="catalytic activity">
    <reaction evidence="6 7">
        <text>RX + glutathione = an S-substituted glutathione + a halide anion + H(+)</text>
        <dbReference type="Rhea" id="RHEA:16437"/>
        <dbReference type="ChEBI" id="CHEBI:15378"/>
        <dbReference type="ChEBI" id="CHEBI:16042"/>
        <dbReference type="ChEBI" id="CHEBI:17792"/>
        <dbReference type="ChEBI" id="CHEBI:57925"/>
        <dbReference type="ChEBI" id="CHEBI:90779"/>
        <dbReference type="EC" id="2.5.1.18"/>
    </reaction>
</comment>
<dbReference type="PANTHER" id="PTHR11260:SF609">
    <property type="entry name" value="GLUTATHIONE S-TRANSFERASE"/>
    <property type="match status" value="1"/>
</dbReference>
<evidence type="ECO:0000256" key="1">
    <source>
        <dbReference type="ARBA" id="ARBA00004514"/>
    </source>
</evidence>
<dbReference type="PROSITE" id="PS50404">
    <property type="entry name" value="GST_NTER"/>
    <property type="match status" value="1"/>
</dbReference>
<dbReference type="InterPro" id="IPR036282">
    <property type="entry name" value="Glutathione-S-Trfase_C_sf"/>
</dbReference>
<dbReference type="Pfam" id="PF02798">
    <property type="entry name" value="GST_N"/>
    <property type="match status" value="1"/>
</dbReference>
<dbReference type="GO" id="GO:0006749">
    <property type="term" value="P:glutathione metabolic process"/>
    <property type="evidence" value="ECO:0000318"/>
    <property type="project" value="GO_Central"/>
</dbReference>
<dbReference type="InterPro" id="IPR045074">
    <property type="entry name" value="GST_C_Tau"/>
</dbReference>
<comment type="similarity">
    <text evidence="5">Belongs to the GST superfamily. Tau family.</text>
</comment>
<dbReference type="GO" id="GO:0005737">
    <property type="term" value="C:cytoplasm"/>
    <property type="evidence" value="ECO:0000318"/>
    <property type="project" value="GO_Central"/>
</dbReference>
<keyword evidence="4 7" id="KW-0808">Transferase</keyword>
<comment type="function">
    <text evidence="7">Is involved in the conjugation of reduced glutathione to a wide number of exogenous and endogenous hydrophobic electrophiles.</text>
</comment>
<accession>A0A061E911</accession>
<feature type="domain" description="GST N-terminal" evidence="8">
    <location>
        <begin position="5"/>
        <end position="84"/>
    </location>
</feature>
<dbReference type="InterPro" id="IPR036249">
    <property type="entry name" value="Thioredoxin-like_sf"/>
</dbReference>
<dbReference type="SFLD" id="SFLDG00358">
    <property type="entry name" value="Main_(cytGST)"/>
    <property type="match status" value="1"/>
</dbReference>
<keyword evidence="3" id="KW-0216">Detoxification</keyword>
<dbReference type="InParanoid" id="A0A061E911"/>
<dbReference type="GO" id="GO:0009407">
    <property type="term" value="P:toxin catabolic process"/>
    <property type="evidence" value="ECO:0007669"/>
    <property type="project" value="UniProtKB-ARBA"/>
</dbReference>
<dbReference type="SUPFAM" id="SSF52833">
    <property type="entry name" value="Thioredoxin-like"/>
    <property type="match status" value="1"/>
</dbReference>
<dbReference type="InterPro" id="IPR045073">
    <property type="entry name" value="Omega/Tau-like"/>
</dbReference>
<dbReference type="EMBL" id="CM001880">
    <property type="protein sequence ID" value="EOY01118.1"/>
    <property type="molecule type" value="Genomic_DNA"/>
</dbReference>
<dbReference type="CDD" id="cd03185">
    <property type="entry name" value="GST_C_Tau"/>
    <property type="match status" value="1"/>
</dbReference>
<dbReference type="PANTHER" id="PTHR11260">
    <property type="entry name" value="GLUTATHIONE S-TRANSFERASE, GST, SUPERFAMILY, GST DOMAIN CONTAINING"/>
    <property type="match status" value="1"/>
</dbReference>
<dbReference type="SFLD" id="SFLDG01152">
    <property type="entry name" value="Main.3:_Omega-_and_Tau-like"/>
    <property type="match status" value="1"/>
</dbReference>
<keyword evidence="10" id="KW-1185">Reference proteome</keyword>
<reference evidence="9 10" key="1">
    <citation type="journal article" date="2013" name="Genome Biol.">
        <title>The genome sequence of the most widely cultivated cacao type and its use to identify candidate genes regulating pod color.</title>
        <authorList>
            <person name="Motamayor J.C."/>
            <person name="Mockaitis K."/>
            <person name="Schmutz J."/>
            <person name="Haiminen N."/>
            <person name="Iii D.L."/>
            <person name="Cornejo O."/>
            <person name="Findley S.D."/>
            <person name="Zheng P."/>
            <person name="Utro F."/>
            <person name="Royaert S."/>
            <person name="Saski C."/>
            <person name="Jenkins J."/>
            <person name="Podicheti R."/>
            <person name="Zhao M."/>
            <person name="Scheffler B.E."/>
            <person name="Stack J.C."/>
            <person name="Feltus F.A."/>
            <person name="Mustiga G.M."/>
            <person name="Amores F."/>
            <person name="Phillips W."/>
            <person name="Marelli J.P."/>
            <person name="May G.D."/>
            <person name="Shapiro H."/>
            <person name="Ma J."/>
            <person name="Bustamante C.D."/>
            <person name="Schnell R.J."/>
            <person name="Main D."/>
            <person name="Gilbert D."/>
            <person name="Parida L."/>
            <person name="Kuhn D.N."/>
        </authorList>
    </citation>
    <scope>NUCLEOTIDE SEQUENCE [LARGE SCALE GENOMIC DNA]</scope>
    <source>
        <strain evidence="10">cv. Matina 1-6</strain>
    </source>
</reference>
<evidence type="ECO:0000256" key="3">
    <source>
        <dbReference type="ARBA" id="ARBA00022575"/>
    </source>
</evidence>
<dbReference type="AlphaFoldDB" id="A0A061E911"/>
<protein>
    <recommendedName>
        <fullName evidence="7">Glutathione S-transferase</fullName>
        <ecNumber evidence="7">2.5.1.18</ecNumber>
    </recommendedName>
</protein>
<name>A0A061E911_THECC</name>
<dbReference type="HOGENOM" id="CLU_011226_18_1_1"/>
<evidence type="ECO:0000256" key="2">
    <source>
        <dbReference type="ARBA" id="ARBA00022490"/>
    </source>
</evidence>
<dbReference type="SUPFAM" id="SSF47616">
    <property type="entry name" value="GST C-terminal domain-like"/>
    <property type="match status" value="1"/>
</dbReference>
<dbReference type="InterPro" id="IPR040079">
    <property type="entry name" value="Glutathione_S-Trfase"/>
</dbReference>
<dbReference type="SFLD" id="SFLDS00019">
    <property type="entry name" value="Glutathione_Transferase_(cytos"/>
    <property type="match status" value="1"/>
</dbReference>
<dbReference type="GO" id="GO:0005829">
    <property type="term" value="C:cytosol"/>
    <property type="evidence" value="ECO:0007669"/>
    <property type="project" value="UniProtKB-SubCell"/>
</dbReference>
<dbReference type="FunFam" id="3.40.30.10:FF:000014">
    <property type="entry name" value="Tau class glutathione S-transferase"/>
    <property type="match status" value="1"/>
</dbReference>
<dbReference type="eggNOG" id="KOG0406">
    <property type="taxonomic scope" value="Eukaryota"/>
</dbReference>
<dbReference type="CDD" id="cd03058">
    <property type="entry name" value="GST_N_Tau"/>
    <property type="match status" value="1"/>
</dbReference>
<dbReference type="Gene3D" id="3.40.30.10">
    <property type="entry name" value="Glutaredoxin"/>
    <property type="match status" value="1"/>
</dbReference>
<dbReference type="Gene3D" id="1.20.1050.10">
    <property type="match status" value="1"/>
</dbReference>
<gene>
    <name evidence="9" type="ORF">TCM_011061</name>
</gene>
<evidence type="ECO:0000313" key="10">
    <source>
        <dbReference type="Proteomes" id="UP000026915"/>
    </source>
</evidence>
<evidence type="ECO:0000256" key="7">
    <source>
        <dbReference type="RuleBase" id="RU369102"/>
    </source>
</evidence>
<keyword evidence="2 7" id="KW-0963">Cytoplasm</keyword>
<evidence type="ECO:0000256" key="5">
    <source>
        <dbReference type="ARBA" id="ARBA00025743"/>
    </source>
</evidence>